<evidence type="ECO:0000313" key="3">
    <source>
        <dbReference type="Proteomes" id="UP000319502"/>
    </source>
</evidence>
<dbReference type="OrthoDB" id="9789605at2"/>
<feature type="domain" description="N-acetyltransferase" evidence="1">
    <location>
        <begin position="8"/>
        <end position="151"/>
    </location>
</feature>
<proteinExistence type="predicted"/>
<organism evidence="2 3">
    <name type="scientific">Denitromonas halophila</name>
    <dbReference type="NCBI Taxonomy" id="1629404"/>
    <lineage>
        <taxon>Bacteria</taxon>
        <taxon>Pseudomonadati</taxon>
        <taxon>Pseudomonadota</taxon>
        <taxon>Betaproteobacteria</taxon>
        <taxon>Rhodocyclales</taxon>
        <taxon>Zoogloeaceae</taxon>
        <taxon>Denitromonas</taxon>
    </lineage>
</organism>
<dbReference type="Proteomes" id="UP000319502">
    <property type="component" value="Unassembled WGS sequence"/>
</dbReference>
<dbReference type="CDD" id="cd04301">
    <property type="entry name" value="NAT_SF"/>
    <property type="match status" value="1"/>
</dbReference>
<gene>
    <name evidence="2" type="ORF">FHP91_03440</name>
</gene>
<evidence type="ECO:0000313" key="2">
    <source>
        <dbReference type="EMBL" id="TVO58727.1"/>
    </source>
</evidence>
<evidence type="ECO:0000259" key="1">
    <source>
        <dbReference type="PROSITE" id="PS51186"/>
    </source>
</evidence>
<dbReference type="Gene3D" id="3.40.630.30">
    <property type="match status" value="1"/>
</dbReference>
<keyword evidence="3" id="KW-1185">Reference proteome</keyword>
<dbReference type="InterPro" id="IPR016181">
    <property type="entry name" value="Acyl_CoA_acyltransferase"/>
</dbReference>
<dbReference type="SUPFAM" id="SSF55729">
    <property type="entry name" value="Acyl-CoA N-acyltransferases (Nat)"/>
    <property type="match status" value="1"/>
</dbReference>
<reference evidence="2 3" key="1">
    <citation type="submission" date="2019-07" db="EMBL/GenBank/DDBJ databases">
        <title>The pathways for chlorine oxyanion respiration interact through the shared metabolite chlorate.</title>
        <authorList>
            <person name="Barnum T.P."/>
            <person name="Cheng Y."/>
            <person name="Hill K.A."/>
            <person name="Lucas L.N."/>
            <person name="Carlson H.K."/>
            <person name="Coates J.D."/>
        </authorList>
    </citation>
    <scope>NUCLEOTIDE SEQUENCE [LARGE SCALE GENOMIC DNA]</scope>
    <source>
        <strain evidence="2 3">SFB-3</strain>
    </source>
</reference>
<sequence>MTRPDLDLIIRPAGPSELDVVLALYNVSRAMAGCFNGGDATRVEFLGSIDGEDVHVATRADNIVGFASVWVPERFIHHLYVSPAHQRAGVGSALLRACEARYGRPLSLKCVTRNVRARCFYAQHGWRCEAGGVGEDGPWEHWHSPLASPPGR</sequence>
<comment type="caution">
    <text evidence="2">The sequence shown here is derived from an EMBL/GenBank/DDBJ whole genome shotgun (WGS) entry which is preliminary data.</text>
</comment>
<dbReference type="AlphaFoldDB" id="A0A557R0P6"/>
<dbReference type="EMBL" id="VMNK01000003">
    <property type="protein sequence ID" value="TVO58727.1"/>
    <property type="molecule type" value="Genomic_DNA"/>
</dbReference>
<keyword evidence="2" id="KW-0808">Transferase</keyword>
<dbReference type="GO" id="GO:0016747">
    <property type="term" value="F:acyltransferase activity, transferring groups other than amino-acyl groups"/>
    <property type="evidence" value="ECO:0007669"/>
    <property type="project" value="InterPro"/>
</dbReference>
<dbReference type="InterPro" id="IPR000182">
    <property type="entry name" value="GNAT_dom"/>
</dbReference>
<dbReference type="PROSITE" id="PS51186">
    <property type="entry name" value="GNAT"/>
    <property type="match status" value="1"/>
</dbReference>
<dbReference type="RefSeq" id="WP_144308252.1">
    <property type="nucleotide sequence ID" value="NZ_VMNK01000003.1"/>
</dbReference>
<dbReference type="Pfam" id="PF13508">
    <property type="entry name" value="Acetyltransf_7"/>
    <property type="match status" value="1"/>
</dbReference>
<name>A0A557R0P6_9RHOO</name>
<accession>A0A557R0P6</accession>
<protein>
    <submittedName>
        <fullName evidence="2">GNAT family N-acetyltransferase</fullName>
    </submittedName>
</protein>